<sequence>MLSSVVDGDVGIDNAAYSATEMDSIGYSYGSKLMVHQESLTLSTSVNLAHTAEIFGKSGLPVSIGPKDPSQFLTPLSFHSQLDIFESIGTQPRPGSFTRSFQVNGEDMSALYSLNLTIIYKNSPRSRILANLKDRAGDCVAIFRGPEGTQGCVCCCTRCAQGRMRKRQSIAMLDTGTIFLNPQESLTVESPPGSVVGHIALHHDFYGIYDKGMLTLLYSVPFKGDAGAHPINLIDGAANRQPGRVSCTESERALKINVRPPLNINSTQHKLLFIATAMCMFGMEIDRIPRPLEWLGCISLRNAIEDGFC</sequence>
<dbReference type="RefSeq" id="XP_003747020.1">
    <property type="nucleotide sequence ID" value="XM_003746972.2"/>
</dbReference>
<dbReference type="GeneID" id="100904628"/>
<proteinExistence type="predicted"/>
<name>A0AAJ6QXF8_9ACAR</name>
<keyword evidence="1" id="KW-1185">Reference proteome</keyword>
<accession>A0AAJ6QXF8</accession>
<dbReference type="AlphaFoldDB" id="A0AAJ6QXF8"/>
<protein>
    <submittedName>
        <fullName evidence="2">Uncharacterized protein LOC100904628</fullName>
    </submittedName>
</protein>
<organism evidence="1 2">
    <name type="scientific">Galendromus occidentalis</name>
    <name type="common">western predatory mite</name>
    <dbReference type="NCBI Taxonomy" id="34638"/>
    <lineage>
        <taxon>Eukaryota</taxon>
        <taxon>Metazoa</taxon>
        <taxon>Ecdysozoa</taxon>
        <taxon>Arthropoda</taxon>
        <taxon>Chelicerata</taxon>
        <taxon>Arachnida</taxon>
        <taxon>Acari</taxon>
        <taxon>Parasitiformes</taxon>
        <taxon>Mesostigmata</taxon>
        <taxon>Gamasina</taxon>
        <taxon>Phytoseioidea</taxon>
        <taxon>Phytoseiidae</taxon>
        <taxon>Typhlodrominae</taxon>
        <taxon>Galendromus</taxon>
    </lineage>
</organism>
<dbReference type="KEGG" id="goe:100904628"/>
<dbReference type="Proteomes" id="UP000694867">
    <property type="component" value="Unplaced"/>
</dbReference>
<reference evidence="2" key="1">
    <citation type="submission" date="2025-08" db="UniProtKB">
        <authorList>
            <consortium name="RefSeq"/>
        </authorList>
    </citation>
    <scope>IDENTIFICATION</scope>
</reference>
<gene>
    <name evidence="2" type="primary">LOC100904628</name>
</gene>
<evidence type="ECO:0000313" key="1">
    <source>
        <dbReference type="Proteomes" id="UP000694867"/>
    </source>
</evidence>
<evidence type="ECO:0000313" key="2">
    <source>
        <dbReference type="RefSeq" id="XP_003747020.1"/>
    </source>
</evidence>